<dbReference type="PANTHER" id="PTHR20857">
    <property type="entry name" value="THIAMINE-PHOSPHATE PYROPHOSPHORYLASE"/>
    <property type="match status" value="1"/>
</dbReference>
<reference evidence="4 5" key="1">
    <citation type="submission" date="2018-05" db="EMBL/GenBank/DDBJ databases">
        <title>Genomic Encyclopedia of Type Strains, Phase IV (KMG-IV): sequencing the most valuable type-strain genomes for metagenomic binning, comparative biology and taxonomic classification.</title>
        <authorList>
            <person name="Goeker M."/>
        </authorList>
    </citation>
    <scope>NUCLEOTIDE SEQUENCE [LARGE SCALE GENOMIC DNA]</scope>
    <source>
        <strain evidence="4 5">DSM 28556</strain>
    </source>
</reference>
<comment type="caution">
    <text evidence="4">The sequence shown here is derived from an EMBL/GenBank/DDBJ whole genome shotgun (WGS) entry which is preliminary data.</text>
</comment>
<dbReference type="CDD" id="cd00564">
    <property type="entry name" value="TMP_TenI"/>
    <property type="match status" value="1"/>
</dbReference>
<dbReference type="Proteomes" id="UP000247978">
    <property type="component" value="Unassembled WGS sequence"/>
</dbReference>
<feature type="domain" description="Thiamine phosphate synthase/TenI" evidence="3">
    <location>
        <begin position="13"/>
        <end position="181"/>
    </location>
</feature>
<dbReference type="RefSeq" id="WP_110395753.1">
    <property type="nucleotide sequence ID" value="NZ_JADIJL010000004.1"/>
</dbReference>
<dbReference type="EMBL" id="QJJQ01000008">
    <property type="protein sequence ID" value="PXW86344.1"/>
    <property type="molecule type" value="Genomic_DNA"/>
</dbReference>
<accession>A0A2V3VZI1</accession>
<evidence type="ECO:0000313" key="5">
    <source>
        <dbReference type="Proteomes" id="UP000247978"/>
    </source>
</evidence>
<evidence type="ECO:0000313" key="4">
    <source>
        <dbReference type="EMBL" id="PXW86344.1"/>
    </source>
</evidence>
<organism evidence="4 5">
    <name type="scientific">Pseudogracilibacillus auburnensis</name>
    <dbReference type="NCBI Taxonomy" id="1494959"/>
    <lineage>
        <taxon>Bacteria</taxon>
        <taxon>Bacillati</taxon>
        <taxon>Bacillota</taxon>
        <taxon>Bacilli</taxon>
        <taxon>Bacillales</taxon>
        <taxon>Bacillaceae</taxon>
        <taxon>Pseudogracilibacillus</taxon>
    </lineage>
</organism>
<dbReference type="SUPFAM" id="SSF51391">
    <property type="entry name" value="Thiamin phosphate synthase"/>
    <property type="match status" value="1"/>
</dbReference>
<dbReference type="GO" id="GO:0004789">
    <property type="term" value="F:thiamine-phosphate diphosphorylase activity"/>
    <property type="evidence" value="ECO:0007669"/>
    <property type="project" value="TreeGrafter"/>
</dbReference>
<dbReference type="OrthoDB" id="9815348at2"/>
<dbReference type="Gene3D" id="3.20.20.70">
    <property type="entry name" value="Aldolase class I"/>
    <property type="match status" value="1"/>
</dbReference>
<sequence>MAKQLHIISTGKQSMNEFIQKVELIHPYIDFLHLRERKWTAKDYISVIEKLTELGVQKEKMIINDRIDIAAATGVGGVQLASHSIDASYVKKYYPQFRIGCSVHDVNEAVLRERAGAHFLLYGHIFATTSKPGVAPRGVGKLQQVVESVNIPVIAIGGIKHNNIKSIRRTGAKGVAVLSGVLLADNVKRAVKQFREALKEGEQ</sequence>
<name>A0A2V3VZI1_9BACI</name>
<dbReference type="GO" id="GO:0005737">
    <property type="term" value="C:cytoplasm"/>
    <property type="evidence" value="ECO:0007669"/>
    <property type="project" value="TreeGrafter"/>
</dbReference>
<evidence type="ECO:0000256" key="2">
    <source>
        <dbReference type="ARBA" id="ARBA00022977"/>
    </source>
</evidence>
<dbReference type="InterPro" id="IPR036206">
    <property type="entry name" value="ThiamineP_synth_sf"/>
</dbReference>
<dbReference type="InterPro" id="IPR013785">
    <property type="entry name" value="Aldolase_TIM"/>
</dbReference>
<dbReference type="AlphaFoldDB" id="A0A2V3VZI1"/>
<proteinExistence type="predicted"/>
<evidence type="ECO:0000259" key="3">
    <source>
        <dbReference type="Pfam" id="PF02581"/>
    </source>
</evidence>
<protein>
    <submittedName>
        <fullName evidence="4">Thiazole tautomerase (Transcriptional regulator TenI)</fullName>
    </submittedName>
</protein>
<keyword evidence="2" id="KW-0784">Thiamine biosynthesis</keyword>
<keyword evidence="5" id="KW-1185">Reference proteome</keyword>
<dbReference type="Pfam" id="PF02581">
    <property type="entry name" value="TMP-TENI"/>
    <property type="match status" value="1"/>
</dbReference>
<comment type="pathway">
    <text evidence="1">Cofactor biosynthesis; thiamine diphosphate biosynthesis.</text>
</comment>
<dbReference type="PANTHER" id="PTHR20857:SF22">
    <property type="entry name" value="THIAZOLE TAUTOMERASE"/>
    <property type="match status" value="1"/>
</dbReference>
<gene>
    <name evidence="4" type="ORF">DFR56_108162</name>
</gene>
<dbReference type="InterPro" id="IPR022998">
    <property type="entry name" value="ThiamineP_synth_TenI"/>
</dbReference>
<dbReference type="GO" id="GO:0009228">
    <property type="term" value="P:thiamine biosynthetic process"/>
    <property type="evidence" value="ECO:0007669"/>
    <property type="project" value="UniProtKB-KW"/>
</dbReference>
<evidence type="ECO:0000256" key="1">
    <source>
        <dbReference type="ARBA" id="ARBA00004948"/>
    </source>
</evidence>